<dbReference type="FunFam" id="1.10.630.10:FF:000026">
    <property type="entry name" value="Cytochrome P450 82C4"/>
    <property type="match status" value="1"/>
</dbReference>
<organism evidence="10 11">
    <name type="scientific">Cinchona calisaya</name>
    <dbReference type="NCBI Taxonomy" id="153742"/>
    <lineage>
        <taxon>Eukaryota</taxon>
        <taxon>Viridiplantae</taxon>
        <taxon>Streptophyta</taxon>
        <taxon>Embryophyta</taxon>
        <taxon>Tracheophyta</taxon>
        <taxon>Spermatophyta</taxon>
        <taxon>Magnoliopsida</taxon>
        <taxon>eudicotyledons</taxon>
        <taxon>Gunneridae</taxon>
        <taxon>Pentapetalae</taxon>
        <taxon>asterids</taxon>
        <taxon>lamiids</taxon>
        <taxon>Gentianales</taxon>
        <taxon>Rubiaceae</taxon>
        <taxon>Cinchonoideae</taxon>
        <taxon>Cinchoneae</taxon>
        <taxon>Cinchona</taxon>
    </lineage>
</organism>
<evidence type="ECO:0000313" key="10">
    <source>
        <dbReference type="EMBL" id="KAL3509893.1"/>
    </source>
</evidence>
<dbReference type="PROSITE" id="PS00086">
    <property type="entry name" value="CYTOCHROME_P450"/>
    <property type="match status" value="1"/>
</dbReference>
<dbReference type="PRINTS" id="PR00385">
    <property type="entry name" value="P450"/>
</dbReference>
<keyword evidence="9" id="KW-0472">Membrane</keyword>
<dbReference type="Pfam" id="PF00067">
    <property type="entry name" value="p450"/>
    <property type="match status" value="1"/>
</dbReference>
<dbReference type="GO" id="GO:0046872">
    <property type="term" value="F:metal ion binding"/>
    <property type="evidence" value="ECO:0007669"/>
    <property type="project" value="UniProtKB-KW"/>
</dbReference>
<dbReference type="EMBL" id="JBJUIK010000012">
    <property type="protein sequence ID" value="KAL3509893.1"/>
    <property type="molecule type" value="Genomic_DNA"/>
</dbReference>
<dbReference type="InterPro" id="IPR050651">
    <property type="entry name" value="Plant_Cytochrome_P450_Monoox"/>
</dbReference>
<keyword evidence="2 7" id="KW-0349">Heme</keyword>
<dbReference type="InterPro" id="IPR036396">
    <property type="entry name" value="Cyt_P450_sf"/>
</dbReference>
<name>A0ABD2YRB7_9GENT</name>
<proteinExistence type="inferred from homology"/>
<dbReference type="SUPFAM" id="SSF48264">
    <property type="entry name" value="Cytochrome P450"/>
    <property type="match status" value="1"/>
</dbReference>
<evidence type="ECO:0000256" key="2">
    <source>
        <dbReference type="ARBA" id="ARBA00022617"/>
    </source>
</evidence>
<evidence type="ECO:0000256" key="4">
    <source>
        <dbReference type="ARBA" id="ARBA00023002"/>
    </source>
</evidence>
<sequence>MAVEIPLLSLKTALFGVLPLIFALHFLLARFKPNKTGVAKKNLPPEVGGALPIIGHLHLLKDSKTPHITFSAMADKYGPAITVWLGKHRVLIVSSWELIKELYQTQDTVALTRPKFLVSEHIGYDFAMFGFSPYGPYWREIRKLVAVELLSVRRLELLKHIRLSETDISIKELYKLWNKKRNVSPSSSGHVLVDMKQWLGDLTLNIILRMIAGKRYFGDIDFSDEKEARRCQEVLRELFRLSGLILVSDAIPFLRWFDWGGYEKQMKAISKEMDQIMEGWLKEHNQKKESRKASSDHQDFMDVMISLIDGADNAAGYGGDTIIKATCINLIAGGSDTTSATLAWAVALLMNNPQALKKAQEELDLHVGKKRRVSESDIPNLVYIQAIIKETLRLYPPGTLGGPREFTEDCIIGGYHISKGTRLMPNMWKLHRDPKVWPEPFEFRPERFLTTHKDIDIKGHHFELIPFSAGRRICPGVTFGLQMLHLVLANLLHAFDLSISPGEKVDMSESTGLVNHKATPLHVLVAPRLHPDLY</sequence>
<gene>
    <name evidence="10" type="ORF">ACH5RR_029294</name>
</gene>
<comment type="cofactor">
    <cofactor evidence="1 7">
        <name>heme</name>
        <dbReference type="ChEBI" id="CHEBI:30413"/>
    </cofactor>
</comment>
<protein>
    <recommendedName>
        <fullName evidence="12">Cytochrome P450</fullName>
    </recommendedName>
</protein>
<evidence type="ECO:0000256" key="8">
    <source>
        <dbReference type="RuleBase" id="RU000461"/>
    </source>
</evidence>
<evidence type="ECO:0000256" key="9">
    <source>
        <dbReference type="SAM" id="Phobius"/>
    </source>
</evidence>
<dbReference type="AlphaFoldDB" id="A0ABD2YRB7"/>
<keyword evidence="3 7" id="KW-0479">Metal-binding</keyword>
<keyword evidence="5 7" id="KW-0408">Iron</keyword>
<dbReference type="PANTHER" id="PTHR47947:SF39">
    <property type="entry name" value="CYTOCHROME P450"/>
    <property type="match status" value="1"/>
</dbReference>
<keyword evidence="9" id="KW-1133">Transmembrane helix</keyword>
<keyword evidence="4 8" id="KW-0560">Oxidoreductase</keyword>
<dbReference type="Gene3D" id="1.10.630.10">
    <property type="entry name" value="Cytochrome P450"/>
    <property type="match status" value="1"/>
</dbReference>
<dbReference type="CDD" id="cd20654">
    <property type="entry name" value="CYP82"/>
    <property type="match status" value="1"/>
</dbReference>
<evidence type="ECO:0000256" key="3">
    <source>
        <dbReference type="ARBA" id="ARBA00022723"/>
    </source>
</evidence>
<keyword evidence="6 8" id="KW-0503">Monooxygenase</keyword>
<evidence type="ECO:0000256" key="1">
    <source>
        <dbReference type="ARBA" id="ARBA00001971"/>
    </source>
</evidence>
<keyword evidence="9" id="KW-0812">Transmembrane</keyword>
<feature type="transmembrane region" description="Helical" evidence="9">
    <location>
        <begin position="12"/>
        <end position="31"/>
    </location>
</feature>
<comment type="similarity">
    <text evidence="8">Belongs to the cytochrome P450 family.</text>
</comment>
<comment type="caution">
    <text evidence="10">The sequence shown here is derived from an EMBL/GenBank/DDBJ whole genome shotgun (WGS) entry which is preliminary data.</text>
</comment>
<evidence type="ECO:0000256" key="5">
    <source>
        <dbReference type="ARBA" id="ARBA00023004"/>
    </source>
</evidence>
<dbReference type="GO" id="GO:0004497">
    <property type="term" value="F:monooxygenase activity"/>
    <property type="evidence" value="ECO:0007669"/>
    <property type="project" value="UniProtKB-KW"/>
</dbReference>
<dbReference type="InterPro" id="IPR002401">
    <property type="entry name" value="Cyt_P450_E_grp-I"/>
</dbReference>
<dbReference type="InterPro" id="IPR001128">
    <property type="entry name" value="Cyt_P450"/>
</dbReference>
<dbReference type="PANTHER" id="PTHR47947">
    <property type="entry name" value="CYTOCHROME P450 82C3-RELATED"/>
    <property type="match status" value="1"/>
</dbReference>
<dbReference type="InterPro" id="IPR017972">
    <property type="entry name" value="Cyt_P450_CS"/>
</dbReference>
<dbReference type="PRINTS" id="PR00463">
    <property type="entry name" value="EP450I"/>
</dbReference>
<dbReference type="Proteomes" id="UP001630127">
    <property type="component" value="Unassembled WGS sequence"/>
</dbReference>
<accession>A0ABD2YRB7</accession>
<reference evidence="10 11" key="1">
    <citation type="submission" date="2024-11" db="EMBL/GenBank/DDBJ databases">
        <title>A near-complete genome assembly of Cinchona calisaya.</title>
        <authorList>
            <person name="Lian D.C."/>
            <person name="Zhao X.W."/>
            <person name="Wei L."/>
        </authorList>
    </citation>
    <scope>NUCLEOTIDE SEQUENCE [LARGE SCALE GENOMIC DNA]</scope>
    <source>
        <tissue evidence="10">Nenye</tissue>
    </source>
</reference>
<feature type="binding site" description="axial binding residue" evidence="7">
    <location>
        <position position="474"/>
    </location>
    <ligand>
        <name>heme</name>
        <dbReference type="ChEBI" id="CHEBI:30413"/>
    </ligand>
    <ligandPart>
        <name>Fe</name>
        <dbReference type="ChEBI" id="CHEBI:18248"/>
    </ligandPart>
</feature>
<evidence type="ECO:0008006" key="12">
    <source>
        <dbReference type="Google" id="ProtNLM"/>
    </source>
</evidence>
<keyword evidence="11" id="KW-1185">Reference proteome</keyword>
<evidence type="ECO:0000313" key="11">
    <source>
        <dbReference type="Proteomes" id="UP001630127"/>
    </source>
</evidence>
<evidence type="ECO:0000256" key="6">
    <source>
        <dbReference type="ARBA" id="ARBA00023033"/>
    </source>
</evidence>
<evidence type="ECO:0000256" key="7">
    <source>
        <dbReference type="PIRSR" id="PIRSR602401-1"/>
    </source>
</evidence>